<evidence type="ECO:0008006" key="4">
    <source>
        <dbReference type="Google" id="ProtNLM"/>
    </source>
</evidence>
<keyword evidence="3" id="KW-1185">Reference proteome</keyword>
<gene>
    <name evidence="2" type="ORF">H8S01_12330</name>
</gene>
<evidence type="ECO:0000256" key="1">
    <source>
        <dbReference type="SAM" id="Coils"/>
    </source>
</evidence>
<feature type="coiled-coil region" evidence="1">
    <location>
        <begin position="426"/>
        <end position="580"/>
    </location>
</feature>
<dbReference type="Proteomes" id="UP000628463">
    <property type="component" value="Unassembled WGS sequence"/>
</dbReference>
<evidence type="ECO:0000313" key="3">
    <source>
        <dbReference type="Proteomes" id="UP000628463"/>
    </source>
</evidence>
<reference evidence="2 3" key="1">
    <citation type="submission" date="2020-08" db="EMBL/GenBank/DDBJ databases">
        <title>Genome public.</title>
        <authorList>
            <person name="Liu C."/>
            <person name="Sun Q."/>
        </authorList>
    </citation>
    <scope>NUCLEOTIDE SEQUENCE [LARGE SCALE GENOMIC DNA]</scope>
    <source>
        <strain evidence="2 3">NSJ-43</strain>
    </source>
</reference>
<feature type="coiled-coil region" evidence="1">
    <location>
        <begin position="735"/>
        <end position="840"/>
    </location>
</feature>
<evidence type="ECO:0000313" key="2">
    <source>
        <dbReference type="EMBL" id="MBC5681741.1"/>
    </source>
</evidence>
<protein>
    <recommendedName>
        <fullName evidence="4">ATPase involved in DNA repair</fullName>
    </recommendedName>
</protein>
<keyword evidence="1" id="KW-0175">Coiled coil</keyword>
<comment type="caution">
    <text evidence="2">The sequence shown here is derived from an EMBL/GenBank/DDBJ whole genome shotgun (WGS) entry which is preliminary data.</text>
</comment>
<accession>A0ABR7G4P3</accession>
<sequence length="1479" mass="172252">MPQINRIRVNNVKYNFGTQMYDDFMMRPNCSSMIYDLANGGGKSLLMLMLLQNVIPNCTLDEKQPVEKLFRQGGGNTVIHSLVEWKLEPCYRKDNYTYMTTGFCARKAGAQSNSSGIEYFNYAIFYREFGDNDIKNLPLTSNGERITYNGLKEYLRNLEKDDFNVSVKIFDRKGDYQNFLSHYGIYESQWEIIRGINKTEGHVRTYFESNYRTSRKVVEDLLIEEIIEKSFNNKLGVTDDEGQMARTLLDIKDKLLELSKKNSQIGNYNSQVEEIEKFAQYAESFKVNFIKKQELEEKIYRLLCACKIIIADREALSEQNSSDLEKIQEKINNEQYLIQSAQVASEQKSLDAIRELVDVYSAKIEAADSRFAERKELLRKSESVNDYADYLKYENDFNKIKQTIDNRMREHDDITEELHNIAVKIFELSNDEREKLKEILKQSQKELQTAEDNYKEAQKTFDSLTKEEAAAQSLVSFLKSRIENDEKQMAVLMEKCGIIIAENVEAELLTSEENIKDARQEIQQKDKAYNDLKLRLGDTQTDIARIDVGLEFIKKEIEDVKKIQAEYEQTKDKLNTLSKIYNDENTAGLDIKIKEYSDSLDSEYFEAEKEAQRLAAFIENAKKHQYLLDAKNRTKLKEYLFTRYKDDVKEGADWLAQLDEKQRTDVKRRIPFVEYSFIVKNNFDKIKNDATLASFNLDSYTVPIVSEDNVLDAKVQIDKNTVVFAMKDMDFLKDDAKTESEIAVAQEELDNINHKIEKIEDRRKVVLGDYCYVINNKMQRFEKASDDLRRLTENMSQSRENHEKLKAEEQLLKKQCDSAAAQAESAKKAYTEECSRYEILKLAKKHKEQLAGEYAKQRQALLDADNLSRKLGDSQTDVENKKEILENVSKTLAVYEQKIETAQKDWEENYNHFYDMDIDTSDKPEKEFAGMTYMQLESRFFGLKDILDKEMVDVADKEALMEHYRISMEKCKKAIEYRGDDFETVKSDFETGKTIVSDAQELLHIKQQIADIEKETRADRDEFDAQNALMNRLEGSIAHAVSQIKERFGEYEPLLCENPESYISQHKNYIKELDERTQRIKAEIAGQAKALKRYYICEKDLERIVTDAGMDIPDEEAVANVFRQNENAYDLKILETETDSYEKISKDYSQLVKLIEKRREDFQSRKEQFCRRLVEFDADELSAEMNASINIPSDCKDVEVLCSGLRRTNEYIVLEKERVSKGIEDMEQIKDNFENRCIQTCCNIKTELDRLPGLSTIRLDDEIISMIGLFIPYVKEELYKSRMSLYIDETIAMSESISSQEERLKYIRNRLTWKRLFSVIVTDMNAIRVQLYKRERIKDQSRYLRYEEAVGSTGQSQGIYIQFLIAVINYIASVNASVSETAVLGKTIFIDNPFGAAKDIYIWEPIFKLLKTNHVQLIVPARGATPAITGRFDVNYILGQKLVDGRQQTVVVDYYSRTNTTQLEYTRMDYEQTSFEFFV</sequence>
<dbReference type="RefSeq" id="WP_186837370.1">
    <property type="nucleotide sequence ID" value="NZ_JACOPD010000010.1"/>
</dbReference>
<name>A0ABR7G4P3_9FIRM</name>
<organism evidence="2 3">
    <name type="scientific">Lachnospira hominis</name>
    <name type="common">ex Liu et al. 2021</name>
    <dbReference type="NCBI Taxonomy" id="2763051"/>
    <lineage>
        <taxon>Bacteria</taxon>
        <taxon>Bacillati</taxon>
        <taxon>Bacillota</taxon>
        <taxon>Clostridia</taxon>
        <taxon>Lachnospirales</taxon>
        <taxon>Lachnospiraceae</taxon>
        <taxon>Lachnospira</taxon>
    </lineage>
</organism>
<feature type="coiled-coil region" evidence="1">
    <location>
        <begin position="878"/>
        <end position="905"/>
    </location>
</feature>
<proteinExistence type="predicted"/>
<dbReference type="EMBL" id="JACOPD010000010">
    <property type="protein sequence ID" value="MBC5681741.1"/>
    <property type="molecule type" value="Genomic_DNA"/>
</dbReference>